<dbReference type="AlphaFoldDB" id="A0A4R6UQK8"/>
<dbReference type="GO" id="GO:0004591">
    <property type="term" value="F:oxoglutarate dehydrogenase (succinyl-transferring) activity"/>
    <property type="evidence" value="ECO:0007669"/>
    <property type="project" value="UniProtKB-EC"/>
</dbReference>
<dbReference type="Gene3D" id="3.40.50.12470">
    <property type="match status" value="1"/>
</dbReference>
<accession>A0A4R6UQK8</accession>
<sequence length="930" mass="105134">MSGIAELFKESYLNGGTAAYIEELYEQFLEDPNSVSDNWQAIFREMRQGAVDYAHEPVKAYFREAWRRQPVAVVRGEINAEHETKQDSVLRLINAYRSRGHQHANLDPLGLWKQEQVPDLSLEYHGLSERDFGTVFRSNLYGPTERTLGDIYQHLIDCYCSSVGLESSHIVNQNEKVWLREYIEKARCQPQMRDDSKETLLAGLTAAEGLERYLGTKFPGAKRFSLEGGDSFVPMMHEMISRAGEQGVKEIVIGMAHRGRLNVLVNVLGKKPANLFDEFAGRHVTHTGSGDVKYHMGFSSDYETPGGSVHLALAFNPSHLEIVTPVIEGSVRARQNRRNDETRLQVLPIAIHGDSAFIGQGVVMETFNMSQTRGYNTGGTVHIVINNQVGFTTSKQEDVRSTVYCTDIAKMVQAPVLHVNADDAEAVMFTTQLALDYRMKFQKDVVIDLVCYRRWGHNEADEPTATQPVMYKVIKARPTARQLYAEKLMKEGVLDEDKVKKIADDYRDKLDAGEQVVPHIVTGLKHPFSTDWTPYMGQKWTAAADTSIDEERVARLGEVLTTVPEGFTMQSRVAKIIEDRRKMFKGEVDFDWGCAETLAYATLLEEGFRVRISGQDCGRGTFFHRHAVWHEQHTGETYIPLKNISKDQAHFNVIDSVLSEEAVLAFEYGYATTEPRALVIWEAQFGDFANGAQVVIDQFISSGEQKWGRLCGMTLLLPHGYEGQGPEHSSARLERFLQLCAEQNMQVVVPTTPAQVFHMLRRQMIRPMRRPLIVMSPKSLLRHKLAVSNMDEIVNGKFKTVIGEIDNINPKKVKRVVLCSGKVYYDLLEQRREDKREDVAIIRIEQLYPFPTSGLKKVLEDYAHVKEFVWCQEEPKNQGAWYSSKHHFKECFPAGFTLSFAGRPASAAPAVGYASLHDKQQKALVAKALG</sequence>
<dbReference type="InterPro" id="IPR001017">
    <property type="entry name" value="DH_E1"/>
</dbReference>
<protein>
    <recommendedName>
        <fullName evidence="6">2-oxoglutarate dehydrogenase E1 component</fullName>
        <ecNumber evidence="5">1.2.4.2</ecNumber>
    </recommendedName>
    <alternativeName>
        <fullName evidence="10">Alpha-ketoglutarate dehydrogenase</fullName>
    </alternativeName>
</protein>
<dbReference type="SMART" id="SM00861">
    <property type="entry name" value="Transket_pyr"/>
    <property type="match status" value="1"/>
</dbReference>
<keyword evidence="14" id="KW-1185">Reference proteome</keyword>
<name>A0A4R6UQK8_9GAMM</name>
<evidence type="ECO:0000256" key="2">
    <source>
        <dbReference type="ARBA" id="ARBA00003906"/>
    </source>
</evidence>
<evidence type="ECO:0000256" key="7">
    <source>
        <dbReference type="ARBA" id="ARBA00023002"/>
    </source>
</evidence>
<dbReference type="InterPro" id="IPR029061">
    <property type="entry name" value="THDP-binding"/>
</dbReference>
<dbReference type="RefSeq" id="WP_133592586.1">
    <property type="nucleotide sequence ID" value="NZ_CP037953.1"/>
</dbReference>
<dbReference type="FunFam" id="3.40.50.11610:FF:000001">
    <property type="entry name" value="2-oxoglutarate dehydrogenase E1 component"/>
    <property type="match status" value="1"/>
</dbReference>
<dbReference type="GO" id="GO:0005829">
    <property type="term" value="C:cytosol"/>
    <property type="evidence" value="ECO:0007669"/>
    <property type="project" value="TreeGrafter"/>
</dbReference>
<dbReference type="GO" id="GO:0006096">
    <property type="term" value="P:glycolytic process"/>
    <property type="evidence" value="ECO:0007669"/>
    <property type="project" value="UniProtKB-KW"/>
</dbReference>
<dbReference type="Pfam" id="PF16078">
    <property type="entry name" value="2-oxogl_dehyd_N"/>
    <property type="match status" value="1"/>
</dbReference>
<keyword evidence="9" id="KW-0324">Glycolysis</keyword>
<dbReference type="GO" id="GO:0030976">
    <property type="term" value="F:thiamine pyrophosphate binding"/>
    <property type="evidence" value="ECO:0007669"/>
    <property type="project" value="InterPro"/>
</dbReference>
<comment type="catalytic activity">
    <reaction evidence="11">
        <text>N(6)-[(R)-lipoyl]-L-lysyl-[protein] + 2-oxoglutarate + H(+) = N(6)-[(R)-S(8)-succinyldihydrolipoyl]-L-lysyl-[protein] + CO2</text>
        <dbReference type="Rhea" id="RHEA:12188"/>
        <dbReference type="Rhea" id="RHEA-COMP:10474"/>
        <dbReference type="Rhea" id="RHEA-COMP:20092"/>
        <dbReference type="ChEBI" id="CHEBI:15378"/>
        <dbReference type="ChEBI" id="CHEBI:16526"/>
        <dbReference type="ChEBI" id="CHEBI:16810"/>
        <dbReference type="ChEBI" id="CHEBI:83099"/>
        <dbReference type="ChEBI" id="CHEBI:83120"/>
        <dbReference type="EC" id="1.2.4.2"/>
    </reaction>
</comment>
<evidence type="ECO:0000313" key="13">
    <source>
        <dbReference type="EMBL" id="TDQ45544.1"/>
    </source>
</evidence>
<dbReference type="PIRSF" id="PIRSF000157">
    <property type="entry name" value="Oxoglu_dh_E1"/>
    <property type="match status" value="1"/>
</dbReference>
<comment type="caution">
    <text evidence="13">The sequence shown here is derived from an EMBL/GenBank/DDBJ whole genome shotgun (WGS) entry which is preliminary data.</text>
</comment>
<dbReference type="InterPro" id="IPR042179">
    <property type="entry name" value="KGD_C_sf"/>
</dbReference>
<feature type="domain" description="Transketolase-like pyrimidine-binding" evidence="12">
    <location>
        <begin position="590"/>
        <end position="783"/>
    </location>
</feature>
<comment type="subunit">
    <text evidence="4">Homodimer. Part of the 2-oxoglutarate dehydrogenase (OGDH) complex composed of E1 (2-oxoglutarate dehydrogenase), E2 (dihydrolipoamide succinyltransferase) and E3 (dihydrolipoamide dehydrogenase); the complex contains multiple copies of the three enzymatic components (E1, E2 and E3).</text>
</comment>
<dbReference type="InterPro" id="IPR031717">
    <property type="entry name" value="ODO-1/KGD_C"/>
</dbReference>
<dbReference type="NCBIfam" id="NF006914">
    <property type="entry name" value="PRK09404.1"/>
    <property type="match status" value="1"/>
</dbReference>
<dbReference type="NCBIfam" id="TIGR00239">
    <property type="entry name" value="2oxo_dh_E1"/>
    <property type="match status" value="1"/>
</dbReference>
<dbReference type="Pfam" id="PF16870">
    <property type="entry name" value="OxoGdeHyase_C"/>
    <property type="match status" value="1"/>
</dbReference>
<evidence type="ECO:0000256" key="1">
    <source>
        <dbReference type="ARBA" id="ARBA00001964"/>
    </source>
</evidence>
<dbReference type="EC" id="1.2.4.2" evidence="5"/>
<dbReference type="OrthoDB" id="9759785at2"/>
<evidence type="ECO:0000256" key="5">
    <source>
        <dbReference type="ARBA" id="ARBA00012280"/>
    </source>
</evidence>
<dbReference type="EMBL" id="SNYM01000019">
    <property type="protein sequence ID" value="TDQ45544.1"/>
    <property type="molecule type" value="Genomic_DNA"/>
</dbReference>
<dbReference type="NCBIfam" id="NF008907">
    <property type="entry name" value="PRK12270.1"/>
    <property type="match status" value="1"/>
</dbReference>
<dbReference type="GO" id="GO:0045252">
    <property type="term" value="C:oxoglutarate dehydrogenase complex"/>
    <property type="evidence" value="ECO:0007669"/>
    <property type="project" value="TreeGrafter"/>
</dbReference>
<dbReference type="FunFam" id="3.40.50.12470:FF:000009">
    <property type="entry name" value="2-oxoglutarate dehydrogenase E1 component"/>
    <property type="match status" value="1"/>
</dbReference>
<dbReference type="InterPro" id="IPR032106">
    <property type="entry name" value="2-oxogl_dehyd_N"/>
</dbReference>
<dbReference type="Proteomes" id="UP000295375">
    <property type="component" value="Unassembled WGS sequence"/>
</dbReference>
<comment type="function">
    <text evidence="2">E1 component of the 2-oxoglutarate dehydrogenase (OGDH) complex which catalyzes the decarboxylation of 2-oxoglutarate, the first step in the conversion of 2-oxoglutarate to succinyl-CoA and CO(2).</text>
</comment>
<dbReference type="PANTHER" id="PTHR23152:SF4">
    <property type="entry name" value="2-OXOADIPATE DEHYDROGENASE COMPLEX COMPONENT E1"/>
    <property type="match status" value="1"/>
</dbReference>
<dbReference type="Gene3D" id="3.40.50.970">
    <property type="match status" value="1"/>
</dbReference>
<evidence type="ECO:0000256" key="9">
    <source>
        <dbReference type="ARBA" id="ARBA00023152"/>
    </source>
</evidence>
<dbReference type="FunFam" id="1.10.287.1150:FF:000004">
    <property type="entry name" value="2-oxoglutarate dehydrogenase E1 component"/>
    <property type="match status" value="1"/>
</dbReference>
<evidence type="ECO:0000313" key="14">
    <source>
        <dbReference type="Proteomes" id="UP000295375"/>
    </source>
</evidence>
<evidence type="ECO:0000256" key="4">
    <source>
        <dbReference type="ARBA" id="ARBA00011301"/>
    </source>
</evidence>
<dbReference type="Pfam" id="PF02779">
    <property type="entry name" value="Transket_pyr"/>
    <property type="match status" value="1"/>
</dbReference>
<gene>
    <name evidence="13" type="ORF">EV696_11912</name>
</gene>
<comment type="cofactor">
    <cofactor evidence="1">
        <name>thiamine diphosphate</name>
        <dbReference type="ChEBI" id="CHEBI:58937"/>
    </cofactor>
</comment>
<dbReference type="Pfam" id="PF00676">
    <property type="entry name" value="E1_dh"/>
    <property type="match status" value="1"/>
</dbReference>
<dbReference type="InterPro" id="IPR005475">
    <property type="entry name" value="Transketolase-like_Pyr-bd"/>
</dbReference>
<evidence type="ECO:0000256" key="3">
    <source>
        <dbReference type="ARBA" id="ARBA00006936"/>
    </source>
</evidence>
<dbReference type="Gene3D" id="1.10.287.1150">
    <property type="entry name" value="TPP helical domain"/>
    <property type="match status" value="1"/>
</dbReference>
<dbReference type="InterPro" id="IPR011603">
    <property type="entry name" value="2oxoglutarate_DH_E1"/>
</dbReference>
<evidence type="ECO:0000259" key="12">
    <source>
        <dbReference type="SMART" id="SM00861"/>
    </source>
</evidence>
<dbReference type="PANTHER" id="PTHR23152">
    <property type="entry name" value="2-OXOGLUTARATE DEHYDROGENASE"/>
    <property type="match status" value="1"/>
</dbReference>
<dbReference type="Gene3D" id="3.40.50.11610">
    <property type="entry name" value="Multifunctional 2-oxoglutarate metabolism enzyme, C-terminal domain"/>
    <property type="match status" value="1"/>
</dbReference>
<dbReference type="GO" id="GO:0006099">
    <property type="term" value="P:tricarboxylic acid cycle"/>
    <property type="evidence" value="ECO:0007669"/>
    <property type="project" value="TreeGrafter"/>
</dbReference>
<proteinExistence type="inferred from homology"/>
<comment type="similarity">
    <text evidence="3">Belongs to the alpha-ketoglutarate dehydrogenase family.</text>
</comment>
<evidence type="ECO:0000256" key="6">
    <source>
        <dbReference type="ARBA" id="ARBA00013321"/>
    </source>
</evidence>
<dbReference type="CDD" id="cd02016">
    <property type="entry name" value="TPP_E1_OGDC_like"/>
    <property type="match status" value="1"/>
</dbReference>
<organism evidence="13 14">
    <name type="scientific">Permianibacter aggregans</name>
    <dbReference type="NCBI Taxonomy" id="1510150"/>
    <lineage>
        <taxon>Bacteria</taxon>
        <taxon>Pseudomonadati</taxon>
        <taxon>Pseudomonadota</taxon>
        <taxon>Gammaproteobacteria</taxon>
        <taxon>Pseudomonadales</taxon>
        <taxon>Pseudomonadaceae</taxon>
        <taxon>Permianibacter</taxon>
    </lineage>
</organism>
<keyword evidence="8" id="KW-0786">Thiamine pyrophosphate</keyword>
<reference evidence="13 14" key="1">
    <citation type="submission" date="2019-03" db="EMBL/GenBank/DDBJ databases">
        <title>Genomic Encyclopedia of Type Strains, Phase IV (KMG-IV): sequencing the most valuable type-strain genomes for metagenomic binning, comparative biology and taxonomic classification.</title>
        <authorList>
            <person name="Goeker M."/>
        </authorList>
    </citation>
    <scope>NUCLEOTIDE SEQUENCE [LARGE SCALE GENOMIC DNA]</scope>
    <source>
        <strain evidence="13 14">DSM 103792</strain>
    </source>
</reference>
<evidence type="ECO:0000256" key="11">
    <source>
        <dbReference type="ARBA" id="ARBA00051911"/>
    </source>
</evidence>
<dbReference type="FunFam" id="3.40.50.970:FF:000014">
    <property type="entry name" value="2-oxoglutarate dehydrogenase E1 component"/>
    <property type="match status" value="1"/>
</dbReference>
<dbReference type="SUPFAM" id="SSF52518">
    <property type="entry name" value="Thiamin diphosphate-binding fold (THDP-binding)"/>
    <property type="match status" value="2"/>
</dbReference>
<keyword evidence="7" id="KW-0560">Oxidoreductase</keyword>
<evidence type="ECO:0000256" key="8">
    <source>
        <dbReference type="ARBA" id="ARBA00023052"/>
    </source>
</evidence>
<evidence type="ECO:0000256" key="10">
    <source>
        <dbReference type="ARBA" id="ARBA00030680"/>
    </source>
</evidence>